<name>A0ABR8P6X0_9LACO</name>
<accession>A0ABR8P6X0</accession>
<dbReference type="PIRSF" id="PIRSF012565">
    <property type="entry name" value="DUF1027"/>
    <property type="match status" value="1"/>
</dbReference>
<dbReference type="Pfam" id="PF06265">
    <property type="entry name" value="YutD-like"/>
    <property type="match status" value="1"/>
</dbReference>
<keyword evidence="3" id="KW-1185">Reference proteome</keyword>
<feature type="compositionally biased region" description="Basic residues" evidence="1">
    <location>
        <begin position="126"/>
        <end position="157"/>
    </location>
</feature>
<dbReference type="Gene3D" id="3.50.4.20">
    <property type="match status" value="1"/>
</dbReference>
<dbReference type="InterPro" id="IPR038141">
    <property type="entry name" value="YutD-like_sf"/>
</dbReference>
<sequence length="184" mass="22583">MNRAKIQDYIDQREEQRTLIYHVEEIDDKHFKVNGHPYELVKNYRNGFNPESLAERFSNILSKYDYIVGDWGYDQLRLKGFYDDRNPLYEPDQSVSTIEDYLFEYCNFGCSYFIIHNDDVCIPRQRNRRQRSTRRRTPVIHERRRKVHQPSIRQRHNQHAERVKNGNHQKFVIHQRKKRSETKR</sequence>
<reference evidence="2 3" key="1">
    <citation type="submission" date="2018-07" db="EMBL/GenBank/DDBJ databases">
        <title>Phylogenomic Insights into understanding Host Adaptation of Lactobacillus reuteri by a novel species, Lactobacillus spp. M31.</title>
        <authorList>
            <person name="Sharma S."/>
            <person name="Patil P."/>
            <person name="Korpole S."/>
            <person name="Patil P.B."/>
        </authorList>
    </citation>
    <scope>NUCLEOTIDE SEQUENCE [LARGE SCALE GENOMIC DNA]</scope>
    <source>
        <strain evidence="2 3">M31</strain>
    </source>
</reference>
<comment type="caution">
    <text evidence="2">The sequence shown here is derived from an EMBL/GenBank/DDBJ whole genome shotgun (WGS) entry which is preliminary data.</text>
</comment>
<gene>
    <name evidence="2" type="ORF">DTK66_04845</name>
</gene>
<evidence type="ECO:0000256" key="1">
    <source>
        <dbReference type="SAM" id="MobiDB-lite"/>
    </source>
</evidence>
<dbReference type="RefSeq" id="WP_153931313.1">
    <property type="nucleotide sequence ID" value="NZ_QORN01000017.1"/>
</dbReference>
<feature type="compositionally biased region" description="Basic residues" evidence="1">
    <location>
        <begin position="165"/>
        <end position="184"/>
    </location>
</feature>
<evidence type="ECO:0000313" key="3">
    <source>
        <dbReference type="Proteomes" id="UP000704341"/>
    </source>
</evidence>
<dbReference type="InterPro" id="IPR009370">
    <property type="entry name" value="YutD-like"/>
</dbReference>
<protein>
    <submittedName>
        <fullName evidence="2">DUF1027 domain-containing protein</fullName>
    </submittedName>
</protein>
<evidence type="ECO:0000313" key="2">
    <source>
        <dbReference type="EMBL" id="MBD5806447.1"/>
    </source>
</evidence>
<dbReference type="EMBL" id="QORN01000017">
    <property type="protein sequence ID" value="MBD5806447.1"/>
    <property type="molecule type" value="Genomic_DNA"/>
</dbReference>
<organism evidence="2 3">
    <name type="scientific">Limosilactobacillus walteri</name>
    <dbReference type="NCBI Taxonomy" id="2268022"/>
    <lineage>
        <taxon>Bacteria</taxon>
        <taxon>Bacillati</taxon>
        <taxon>Bacillota</taxon>
        <taxon>Bacilli</taxon>
        <taxon>Lactobacillales</taxon>
        <taxon>Lactobacillaceae</taxon>
        <taxon>Limosilactobacillus</taxon>
    </lineage>
</organism>
<feature type="region of interest" description="Disordered" evidence="1">
    <location>
        <begin position="126"/>
        <end position="184"/>
    </location>
</feature>
<dbReference type="Proteomes" id="UP000704341">
    <property type="component" value="Unassembled WGS sequence"/>
</dbReference>
<proteinExistence type="predicted"/>